<dbReference type="STRING" id="226505.SAMN05444394_0519"/>
<accession>A0A1N6D941</accession>
<dbReference type="InterPro" id="IPR032710">
    <property type="entry name" value="NTF2-like_dom_sf"/>
</dbReference>
<evidence type="ECO:0000313" key="3">
    <source>
        <dbReference type="Proteomes" id="UP000185221"/>
    </source>
</evidence>
<sequence length="202" mass="22970">MLTIQLVWASRINLMVFSKSLPFWPVLAILFLSISFHSHGQLTDSIPALIKTQLTESYQDFYTGNTQTYAQKFSEQGVYYEFGNRIEGQENILKNMGSYKIPTTTFQIDYNVLEQVDNNYLVSYILTEEGGPSFLITEIWKTEGEDLKILYASIIDAPNPGRGSQMTANLPLFVATSIGLGIFLFLFLLILKNAFSHRKKNE</sequence>
<keyword evidence="1" id="KW-0812">Transmembrane</keyword>
<dbReference type="RefSeq" id="WP_074223265.1">
    <property type="nucleotide sequence ID" value="NZ_FSRC01000001.1"/>
</dbReference>
<dbReference type="AlphaFoldDB" id="A0A1N6D941"/>
<keyword evidence="1" id="KW-1133">Transmembrane helix</keyword>
<dbReference type="Proteomes" id="UP000185221">
    <property type="component" value="Unassembled WGS sequence"/>
</dbReference>
<protein>
    <submittedName>
        <fullName evidence="2">Uncharacterized protein</fullName>
    </submittedName>
</protein>
<reference evidence="3" key="1">
    <citation type="submission" date="2016-11" db="EMBL/GenBank/DDBJ databases">
        <authorList>
            <person name="Varghese N."/>
            <person name="Submissions S."/>
        </authorList>
    </citation>
    <scope>NUCLEOTIDE SEQUENCE [LARGE SCALE GENOMIC DNA]</scope>
    <source>
        <strain evidence="3">DSM 15292</strain>
    </source>
</reference>
<proteinExistence type="predicted"/>
<feature type="transmembrane region" description="Helical" evidence="1">
    <location>
        <begin position="170"/>
        <end position="191"/>
    </location>
</feature>
<organism evidence="2 3">
    <name type="scientific">Algoriphagus halophilus</name>
    <dbReference type="NCBI Taxonomy" id="226505"/>
    <lineage>
        <taxon>Bacteria</taxon>
        <taxon>Pseudomonadati</taxon>
        <taxon>Bacteroidota</taxon>
        <taxon>Cytophagia</taxon>
        <taxon>Cytophagales</taxon>
        <taxon>Cyclobacteriaceae</taxon>
        <taxon>Algoriphagus</taxon>
    </lineage>
</organism>
<keyword evidence="1" id="KW-0472">Membrane</keyword>
<evidence type="ECO:0000256" key="1">
    <source>
        <dbReference type="SAM" id="Phobius"/>
    </source>
</evidence>
<gene>
    <name evidence="2" type="ORF">SAMN05444394_0519</name>
</gene>
<dbReference type="EMBL" id="FSRC01000001">
    <property type="protein sequence ID" value="SIN67309.1"/>
    <property type="molecule type" value="Genomic_DNA"/>
</dbReference>
<evidence type="ECO:0000313" key="2">
    <source>
        <dbReference type="EMBL" id="SIN67309.1"/>
    </source>
</evidence>
<keyword evidence="3" id="KW-1185">Reference proteome</keyword>
<name>A0A1N6D941_9BACT</name>
<dbReference type="SUPFAM" id="SSF54427">
    <property type="entry name" value="NTF2-like"/>
    <property type="match status" value="1"/>
</dbReference>